<sequence>MALCLPNPNPSMGTAANLFVGQISLHAVTYPKRFPTDASKVVFAISFMKDYAATWSHPYLKRVFNGELVVFNNFLNDFKSSFFDHNRQNCTKLALLKICQT</sequence>
<gene>
    <name evidence="1" type="ORF">VP01_666g14</name>
</gene>
<dbReference type="AlphaFoldDB" id="A0A0L6UEY6"/>
<name>A0A0L6UEY6_9BASI</name>
<evidence type="ECO:0000313" key="2">
    <source>
        <dbReference type="Proteomes" id="UP000037035"/>
    </source>
</evidence>
<proteinExistence type="predicted"/>
<evidence type="ECO:0000313" key="1">
    <source>
        <dbReference type="EMBL" id="KNZ47119.1"/>
    </source>
</evidence>
<reference evidence="1 2" key="1">
    <citation type="submission" date="2015-08" db="EMBL/GenBank/DDBJ databases">
        <title>Next Generation Sequencing and Analysis of the Genome of Puccinia sorghi L Schw, the Causal Agent of Maize Common Rust.</title>
        <authorList>
            <person name="Rochi L."/>
            <person name="Burguener G."/>
            <person name="Darino M."/>
            <person name="Turjanski A."/>
            <person name="Kreff E."/>
            <person name="Dieguez M.J."/>
            <person name="Sacco F."/>
        </authorList>
    </citation>
    <scope>NUCLEOTIDE SEQUENCE [LARGE SCALE GENOMIC DNA]</scope>
    <source>
        <strain evidence="1 2">RO10H11247</strain>
    </source>
</reference>
<dbReference type="Proteomes" id="UP000037035">
    <property type="component" value="Unassembled WGS sequence"/>
</dbReference>
<comment type="caution">
    <text evidence="1">The sequence shown here is derived from an EMBL/GenBank/DDBJ whole genome shotgun (WGS) entry which is preliminary data.</text>
</comment>
<accession>A0A0L6UEY6</accession>
<keyword evidence="2" id="KW-1185">Reference proteome</keyword>
<protein>
    <recommendedName>
        <fullName evidence="3">Retrotransposon gag domain-containing protein</fullName>
    </recommendedName>
</protein>
<dbReference type="OrthoDB" id="4847360at2759"/>
<dbReference type="VEuPathDB" id="FungiDB:VP01_666g14"/>
<organism evidence="1 2">
    <name type="scientific">Puccinia sorghi</name>
    <dbReference type="NCBI Taxonomy" id="27349"/>
    <lineage>
        <taxon>Eukaryota</taxon>
        <taxon>Fungi</taxon>
        <taxon>Dikarya</taxon>
        <taxon>Basidiomycota</taxon>
        <taxon>Pucciniomycotina</taxon>
        <taxon>Pucciniomycetes</taxon>
        <taxon>Pucciniales</taxon>
        <taxon>Pucciniaceae</taxon>
        <taxon>Puccinia</taxon>
    </lineage>
</organism>
<dbReference type="EMBL" id="LAVV01012017">
    <property type="protein sequence ID" value="KNZ47119.1"/>
    <property type="molecule type" value="Genomic_DNA"/>
</dbReference>
<evidence type="ECO:0008006" key="3">
    <source>
        <dbReference type="Google" id="ProtNLM"/>
    </source>
</evidence>